<comment type="cofactor">
    <cofactor evidence="14 15">
        <name>Zn(2+)</name>
        <dbReference type="ChEBI" id="CHEBI:29105"/>
    </cofactor>
    <text evidence="14 15">Binds 1 zinc ion per subunit.</text>
</comment>
<evidence type="ECO:0000256" key="3">
    <source>
        <dbReference type="ARBA" id="ARBA00022536"/>
    </source>
</evidence>
<keyword evidence="3" id="KW-0245">EGF-like domain</keyword>
<feature type="active site" evidence="14">
    <location>
        <position position="216"/>
    </location>
</feature>
<dbReference type="GO" id="GO:0005576">
    <property type="term" value="C:extracellular region"/>
    <property type="evidence" value="ECO:0007669"/>
    <property type="project" value="UniProtKB-SubCell"/>
</dbReference>
<evidence type="ECO:0000256" key="1">
    <source>
        <dbReference type="ARBA" id="ARBA00004613"/>
    </source>
</evidence>
<evidence type="ECO:0000256" key="13">
    <source>
        <dbReference type="PROSITE-ProRule" id="PRU00059"/>
    </source>
</evidence>
<keyword evidence="2 12" id="KW-0964">Secreted</keyword>
<keyword evidence="7 14" id="KW-0378">Hydrolase</keyword>
<evidence type="ECO:0000313" key="20">
    <source>
        <dbReference type="Proteomes" id="UP001175271"/>
    </source>
</evidence>
<dbReference type="GO" id="GO:0008270">
    <property type="term" value="F:zinc ion binding"/>
    <property type="evidence" value="ECO:0007669"/>
    <property type="project" value="UniProtKB-UniRule"/>
</dbReference>
<dbReference type="SUPFAM" id="SSF55486">
    <property type="entry name" value="Metalloproteases ('zincins'), catalytic domain"/>
    <property type="match status" value="1"/>
</dbReference>
<dbReference type="PRINTS" id="PR00480">
    <property type="entry name" value="ASTACIN"/>
</dbReference>
<dbReference type="InterPro" id="IPR001506">
    <property type="entry name" value="Peptidase_M12A"/>
</dbReference>
<keyword evidence="6 12" id="KW-0732">Signal</keyword>
<dbReference type="InterPro" id="IPR034035">
    <property type="entry name" value="Astacin-like_dom"/>
</dbReference>
<dbReference type="Gene3D" id="3.40.390.10">
    <property type="entry name" value="Collagenase (Catalytic Domain)"/>
    <property type="match status" value="1"/>
</dbReference>
<dbReference type="Pfam" id="PF01400">
    <property type="entry name" value="Astacin"/>
    <property type="match status" value="1"/>
</dbReference>
<dbReference type="InterPro" id="IPR000859">
    <property type="entry name" value="CUB_dom"/>
</dbReference>
<dbReference type="InterPro" id="IPR035914">
    <property type="entry name" value="Sperma_CUB_dom_sf"/>
</dbReference>
<evidence type="ECO:0000256" key="11">
    <source>
        <dbReference type="ARBA" id="ARBA00023180"/>
    </source>
</evidence>
<keyword evidence="11" id="KW-0325">Glycoprotein</keyword>
<dbReference type="PROSITE" id="PS01180">
    <property type="entry name" value="CUB"/>
    <property type="match status" value="1"/>
</dbReference>
<evidence type="ECO:0000256" key="12">
    <source>
        <dbReference type="PIRNR" id="PIRNR036365"/>
    </source>
</evidence>
<gene>
    <name evidence="19" type="ORF">QR680_004405</name>
</gene>
<dbReference type="Proteomes" id="UP001175271">
    <property type="component" value="Unassembled WGS sequence"/>
</dbReference>
<name>A0AA39HQ08_9BILA</name>
<protein>
    <recommendedName>
        <fullName evidence="12">Zinc metalloproteinase</fullName>
    </recommendedName>
</protein>
<dbReference type="PIRSF" id="PIRSF036365">
    <property type="entry name" value="Astacin_nematoda"/>
    <property type="match status" value="1"/>
</dbReference>
<evidence type="ECO:0000256" key="2">
    <source>
        <dbReference type="ARBA" id="ARBA00022525"/>
    </source>
</evidence>
<dbReference type="AlphaFoldDB" id="A0AA39HQ08"/>
<evidence type="ECO:0000256" key="15">
    <source>
        <dbReference type="RuleBase" id="RU361183"/>
    </source>
</evidence>
<keyword evidence="9 14" id="KW-0482">Metalloprotease</keyword>
<dbReference type="InterPro" id="IPR017050">
    <property type="entry name" value="Metallopeptidase_nem"/>
</dbReference>
<evidence type="ECO:0000259" key="17">
    <source>
        <dbReference type="PROSITE" id="PS01180"/>
    </source>
</evidence>
<evidence type="ECO:0000256" key="16">
    <source>
        <dbReference type="SAM" id="MobiDB-lite"/>
    </source>
</evidence>
<keyword evidence="4 14" id="KW-0645">Protease</keyword>
<sequence length="502" mass="57121">MASVWSYVVFATFFCLGSATVGLSSVESNPLFVGLDEKARNDLEYVHRRLQEFGHQEDSATGYGNEGEALESSGTSKRPRTIPEINRPYSDYLYQGDITLTPDQVDQLLSSRSKRQAINVHNPNFSRWPTDAHGSIAYYMVGFNLTTKNVIRKAIKFWETHTCVTFQENGPERPIIRIQDSGEEGMCNSAIGKVNGDEQIINLSRYCLNFGLITHEVGHALGFFHEHTRHDRDSFITIRESNVLGDKPFFEINFKTHPFFENDNQGIPFDYGSIMHYDRYAFALNPLESVMEPTQGYELFKETMGQSIKPSFLDLKMMNKLYQCEYKCQGRNTACHNGGFMNPKNCNECICPWGFSAKDCWERDPGRNGTDSSKCGGNLWADSTSRVLEADVGVPIANDVLNELHDSCHWHIHTAEGKRVRIHIEKLESWASRSSWYRYNAGCTVNNVEFKMAKDVSKTGYRLCISGNFTQTPEYLWSEGNRAIVSAYARGVQRFRISYQAI</sequence>
<comment type="subcellular location">
    <subcellularLocation>
        <location evidence="1 12">Secreted</location>
    </subcellularLocation>
</comment>
<proteinExistence type="predicted"/>
<evidence type="ECO:0000256" key="14">
    <source>
        <dbReference type="PROSITE-ProRule" id="PRU01211"/>
    </source>
</evidence>
<comment type="caution">
    <text evidence="13">Lacks conserved residue(s) required for the propagation of feature annotation.</text>
</comment>
<accession>A0AA39HQ08</accession>
<organism evidence="19 20">
    <name type="scientific">Steinernema hermaphroditum</name>
    <dbReference type="NCBI Taxonomy" id="289476"/>
    <lineage>
        <taxon>Eukaryota</taxon>
        <taxon>Metazoa</taxon>
        <taxon>Ecdysozoa</taxon>
        <taxon>Nematoda</taxon>
        <taxon>Chromadorea</taxon>
        <taxon>Rhabditida</taxon>
        <taxon>Tylenchina</taxon>
        <taxon>Panagrolaimomorpha</taxon>
        <taxon>Strongyloidoidea</taxon>
        <taxon>Steinernematidae</taxon>
        <taxon>Steinernema</taxon>
    </lineage>
</organism>
<feature type="domain" description="Peptidase M12A" evidence="18">
    <location>
        <begin position="116"/>
        <end position="325"/>
    </location>
</feature>
<dbReference type="Gene3D" id="2.60.120.290">
    <property type="entry name" value="Spermadhesin, CUB domain"/>
    <property type="match status" value="1"/>
</dbReference>
<keyword evidence="8 14" id="KW-0862">Zinc</keyword>
<feature type="chain" id="PRO_5041489799" description="Zinc metalloproteinase" evidence="12 15">
    <location>
        <begin position="20"/>
        <end position="502"/>
    </location>
</feature>
<feature type="domain" description="CUB" evidence="17">
    <location>
        <begin position="375"/>
        <end position="502"/>
    </location>
</feature>
<evidence type="ECO:0000256" key="9">
    <source>
        <dbReference type="ARBA" id="ARBA00023049"/>
    </source>
</evidence>
<keyword evidence="5 14" id="KW-0479">Metal-binding</keyword>
<evidence type="ECO:0000313" key="19">
    <source>
        <dbReference type="EMBL" id="KAK0409211.1"/>
    </source>
</evidence>
<feature type="binding site" evidence="14">
    <location>
        <position position="215"/>
    </location>
    <ligand>
        <name>Zn(2+)</name>
        <dbReference type="ChEBI" id="CHEBI:29105"/>
        <note>catalytic</note>
    </ligand>
</feature>
<evidence type="ECO:0000259" key="18">
    <source>
        <dbReference type="PROSITE" id="PS51864"/>
    </source>
</evidence>
<dbReference type="GO" id="GO:0004222">
    <property type="term" value="F:metalloendopeptidase activity"/>
    <property type="evidence" value="ECO:0007669"/>
    <property type="project" value="UniProtKB-UniRule"/>
</dbReference>
<keyword evidence="10" id="KW-1015">Disulfide bond</keyword>
<dbReference type="GO" id="GO:0006508">
    <property type="term" value="P:proteolysis"/>
    <property type="evidence" value="ECO:0007669"/>
    <property type="project" value="UniProtKB-KW"/>
</dbReference>
<evidence type="ECO:0000256" key="10">
    <source>
        <dbReference type="ARBA" id="ARBA00023157"/>
    </source>
</evidence>
<evidence type="ECO:0000256" key="6">
    <source>
        <dbReference type="ARBA" id="ARBA00022729"/>
    </source>
</evidence>
<feature type="binding site" evidence="14">
    <location>
        <position position="225"/>
    </location>
    <ligand>
        <name>Zn(2+)</name>
        <dbReference type="ChEBI" id="CHEBI:29105"/>
        <note>catalytic</note>
    </ligand>
</feature>
<dbReference type="InterPro" id="IPR006026">
    <property type="entry name" value="Peptidase_Metallo"/>
</dbReference>
<reference evidence="19" key="1">
    <citation type="submission" date="2023-06" db="EMBL/GenBank/DDBJ databases">
        <title>Genomic analysis of the entomopathogenic nematode Steinernema hermaphroditum.</title>
        <authorList>
            <person name="Schwarz E.M."/>
            <person name="Heppert J.K."/>
            <person name="Baniya A."/>
            <person name="Schwartz H.T."/>
            <person name="Tan C.-H."/>
            <person name="Antoshechkin I."/>
            <person name="Sternberg P.W."/>
            <person name="Goodrich-Blair H."/>
            <person name="Dillman A.R."/>
        </authorList>
    </citation>
    <scope>NUCLEOTIDE SEQUENCE</scope>
    <source>
        <strain evidence="19">PS9179</strain>
        <tissue evidence="19">Whole animal</tissue>
    </source>
</reference>
<dbReference type="PANTHER" id="PTHR10127:SF862">
    <property type="entry name" value="ZINC METALLOPROTEINASE NAS-27"/>
    <property type="match status" value="1"/>
</dbReference>
<evidence type="ECO:0000256" key="4">
    <source>
        <dbReference type="ARBA" id="ARBA00022670"/>
    </source>
</evidence>
<dbReference type="CDD" id="cd04280">
    <property type="entry name" value="ZnMc_astacin_like"/>
    <property type="match status" value="1"/>
</dbReference>
<dbReference type="PROSITE" id="PS51864">
    <property type="entry name" value="ASTACIN"/>
    <property type="match status" value="1"/>
</dbReference>
<dbReference type="SMART" id="SM00235">
    <property type="entry name" value="ZnMc"/>
    <property type="match status" value="1"/>
</dbReference>
<feature type="signal peptide" evidence="12 15">
    <location>
        <begin position="1"/>
        <end position="19"/>
    </location>
</feature>
<dbReference type="InterPro" id="IPR024079">
    <property type="entry name" value="MetalloPept_cat_dom_sf"/>
</dbReference>
<keyword evidence="20" id="KW-1185">Reference proteome</keyword>
<evidence type="ECO:0000256" key="5">
    <source>
        <dbReference type="ARBA" id="ARBA00022723"/>
    </source>
</evidence>
<evidence type="ECO:0000256" key="8">
    <source>
        <dbReference type="ARBA" id="ARBA00022833"/>
    </source>
</evidence>
<evidence type="ECO:0000256" key="7">
    <source>
        <dbReference type="ARBA" id="ARBA00022801"/>
    </source>
</evidence>
<dbReference type="PANTHER" id="PTHR10127">
    <property type="entry name" value="DISCOIDIN, CUB, EGF, LAMININ , AND ZINC METALLOPROTEASE DOMAIN CONTAINING"/>
    <property type="match status" value="1"/>
</dbReference>
<dbReference type="SUPFAM" id="SSF49854">
    <property type="entry name" value="Spermadhesin, CUB domain"/>
    <property type="match status" value="1"/>
</dbReference>
<feature type="binding site" evidence="14">
    <location>
        <position position="219"/>
    </location>
    <ligand>
        <name>Zn(2+)</name>
        <dbReference type="ChEBI" id="CHEBI:29105"/>
        <note>catalytic</note>
    </ligand>
</feature>
<comment type="caution">
    <text evidence="19">The sequence shown here is derived from an EMBL/GenBank/DDBJ whole genome shotgun (WGS) entry which is preliminary data.</text>
</comment>
<dbReference type="EMBL" id="JAUCMV010000003">
    <property type="protein sequence ID" value="KAK0409211.1"/>
    <property type="molecule type" value="Genomic_DNA"/>
</dbReference>
<feature type="region of interest" description="Disordered" evidence="16">
    <location>
        <begin position="56"/>
        <end position="84"/>
    </location>
</feature>
<dbReference type="GO" id="GO:0018996">
    <property type="term" value="P:molting cycle, collagen and cuticulin-based cuticle"/>
    <property type="evidence" value="ECO:0007669"/>
    <property type="project" value="InterPro"/>
</dbReference>